<name>A0ABW2HW29_9ACTN</name>
<reference evidence="3" key="1">
    <citation type="journal article" date="2019" name="Int. J. Syst. Evol. Microbiol.">
        <title>The Global Catalogue of Microorganisms (GCM) 10K type strain sequencing project: providing services to taxonomists for standard genome sequencing and annotation.</title>
        <authorList>
            <consortium name="The Broad Institute Genomics Platform"/>
            <consortium name="The Broad Institute Genome Sequencing Center for Infectious Disease"/>
            <person name="Wu L."/>
            <person name="Ma J."/>
        </authorList>
    </citation>
    <scope>NUCLEOTIDE SEQUENCE [LARGE SCALE GENOMIC DNA]</scope>
    <source>
        <strain evidence="3">XZYJT-10</strain>
    </source>
</reference>
<accession>A0ABW2HW29</accession>
<gene>
    <name evidence="2" type="ORF">ACFQS1_25260</name>
</gene>
<dbReference type="EMBL" id="JBHTBJ010000021">
    <property type="protein sequence ID" value="MFC7277315.1"/>
    <property type="molecule type" value="Genomic_DNA"/>
</dbReference>
<feature type="domain" description="Butirosin biosynthesis protein H N-terminal" evidence="1">
    <location>
        <begin position="17"/>
        <end position="143"/>
    </location>
</feature>
<proteinExistence type="predicted"/>
<dbReference type="InterPro" id="IPR026935">
    <property type="entry name" value="BtrH_N"/>
</dbReference>
<comment type="caution">
    <text evidence="2">The sequence shown here is derived from an EMBL/GenBank/DDBJ whole genome shotgun (WGS) entry which is preliminary data.</text>
</comment>
<evidence type="ECO:0000259" key="1">
    <source>
        <dbReference type="Pfam" id="PF14399"/>
    </source>
</evidence>
<evidence type="ECO:0000313" key="3">
    <source>
        <dbReference type="Proteomes" id="UP001596548"/>
    </source>
</evidence>
<keyword evidence="3" id="KW-1185">Reference proteome</keyword>
<dbReference type="Proteomes" id="UP001596548">
    <property type="component" value="Unassembled WGS sequence"/>
</dbReference>
<dbReference type="Pfam" id="PF14399">
    <property type="entry name" value="BtrH_N"/>
    <property type="match status" value="1"/>
</dbReference>
<sequence length="338" mass="37206">MRVVLPGIRHWRHDLTHCLHTTMGVLLGFHGVDPLHALGAGWGFFYPADDVRREEYYYPCDGRSLLAALAPYHPVASRWHEPPGPGEGWSQLRAAIAAGAPVAAAVDNYYLPFRPAYTDVHTNHLFTVYGFDDEAGTAFVADPVPPRFQGTIRLGELAAARGSENPIEHDRDLFFTANPLGNRWLSVEVGRDRPTWDVDFLRDVLQGNLAGFAQHGGPGVYRGIAGQRAFLTDLLPRITEGPHRIDEVFIIAGAVLAGTGLHADFLAESGRRFNRPVLIELGRRVDRIAHHWSALRIAVATARAEPGAAVPALLDRSRALLDDQERVLHRMARVAAAL</sequence>
<dbReference type="RefSeq" id="WP_378972732.1">
    <property type="nucleotide sequence ID" value="NZ_JBHTBJ010000021.1"/>
</dbReference>
<evidence type="ECO:0000313" key="2">
    <source>
        <dbReference type="EMBL" id="MFC7277315.1"/>
    </source>
</evidence>
<organism evidence="2 3">
    <name type="scientific">Paractinoplanes rhizophilus</name>
    <dbReference type="NCBI Taxonomy" id="1416877"/>
    <lineage>
        <taxon>Bacteria</taxon>
        <taxon>Bacillati</taxon>
        <taxon>Actinomycetota</taxon>
        <taxon>Actinomycetes</taxon>
        <taxon>Micromonosporales</taxon>
        <taxon>Micromonosporaceae</taxon>
        <taxon>Paractinoplanes</taxon>
    </lineage>
</organism>
<protein>
    <submittedName>
        <fullName evidence="2">BtrH N-terminal domain-containing protein</fullName>
    </submittedName>
</protein>